<keyword evidence="2" id="KW-1185">Reference proteome</keyword>
<evidence type="ECO:0000313" key="1">
    <source>
        <dbReference type="EMBL" id="GMN67699.1"/>
    </source>
</evidence>
<sequence length="40" mass="4594">MVTIEVVINWYPVGGVGYQSINGRGVTDRYYGKYLIVINW</sequence>
<dbReference type="EMBL" id="BTGU01000489">
    <property type="protein sequence ID" value="GMN67699.1"/>
    <property type="molecule type" value="Genomic_DNA"/>
</dbReference>
<reference evidence="1" key="1">
    <citation type="submission" date="2023-07" db="EMBL/GenBank/DDBJ databases">
        <title>draft genome sequence of fig (Ficus carica).</title>
        <authorList>
            <person name="Takahashi T."/>
            <person name="Nishimura K."/>
        </authorList>
    </citation>
    <scope>NUCLEOTIDE SEQUENCE</scope>
</reference>
<dbReference type="AlphaFoldDB" id="A0AA88JB63"/>
<comment type="caution">
    <text evidence="1">The sequence shown here is derived from an EMBL/GenBank/DDBJ whole genome shotgun (WGS) entry which is preliminary data.</text>
</comment>
<dbReference type="Proteomes" id="UP001187192">
    <property type="component" value="Unassembled WGS sequence"/>
</dbReference>
<accession>A0AA88JB63</accession>
<gene>
    <name evidence="1" type="ORF">TIFTF001_036761</name>
</gene>
<organism evidence="1 2">
    <name type="scientific">Ficus carica</name>
    <name type="common">Common fig</name>
    <dbReference type="NCBI Taxonomy" id="3494"/>
    <lineage>
        <taxon>Eukaryota</taxon>
        <taxon>Viridiplantae</taxon>
        <taxon>Streptophyta</taxon>
        <taxon>Embryophyta</taxon>
        <taxon>Tracheophyta</taxon>
        <taxon>Spermatophyta</taxon>
        <taxon>Magnoliopsida</taxon>
        <taxon>eudicotyledons</taxon>
        <taxon>Gunneridae</taxon>
        <taxon>Pentapetalae</taxon>
        <taxon>rosids</taxon>
        <taxon>fabids</taxon>
        <taxon>Rosales</taxon>
        <taxon>Moraceae</taxon>
        <taxon>Ficeae</taxon>
        <taxon>Ficus</taxon>
    </lineage>
</organism>
<proteinExistence type="predicted"/>
<evidence type="ECO:0000313" key="2">
    <source>
        <dbReference type="Proteomes" id="UP001187192"/>
    </source>
</evidence>
<protein>
    <submittedName>
        <fullName evidence="1">Uncharacterized protein</fullName>
    </submittedName>
</protein>
<name>A0AA88JB63_FICCA</name>